<proteinExistence type="predicted"/>
<evidence type="ECO:0000313" key="1">
    <source>
        <dbReference type="EMBL" id="CAH3158959.1"/>
    </source>
</evidence>
<evidence type="ECO:0000313" key="2">
    <source>
        <dbReference type="Proteomes" id="UP001159428"/>
    </source>
</evidence>
<dbReference type="AlphaFoldDB" id="A0AAU9XV66"/>
<gene>
    <name evidence="1" type="ORF">PMEA_00030735</name>
</gene>
<sequence length="102" mass="12092">MLPSDAKTCKGCENDFCHGQKIIPFDLVFSHKERYHFPLHRDWINEQASNRESTRYYHADPKCIMPRFSYFSNDFIEIPGEVRNSLQESHKVYLENLPLLSI</sequence>
<reference evidence="1 2" key="1">
    <citation type="submission" date="2022-05" db="EMBL/GenBank/DDBJ databases">
        <authorList>
            <consortium name="Genoscope - CEA"/>
            <person name="William W."/>
        </authorList>
    </citation>
    <scope>NUCLEOTIDE SEQUENCE [LARGE SCALE GENOMIC DNA]</scope>
</reference>
<keyword evidence="2" id="KW-1185">Reference proteome</keyword>
<dbReference type="EMBL" id="CALNXJ010000069">
    <property type="protein sequence ID" value="CAH3158959.1"/>
    <property type="molecule type" value="Genomic_DNA"/>
</dbReference>
<comment type="caution">
    <text evidence="1">The sequence shown here is derived from an EMBL/GenBank/DDBJ whole genome shotgun (WGS) entry which is preliminary data.</text>
</comment>
<name>A0AAU9XV66_9CNID</name>
<organism evidence="1 2">
    <name type="scientific">Pocillopora meandrina</name>
    <dbReference type="NCBI Taxonomy" id="46732"/>
    <lineage>
        <taxon>Eukaryota</taxon>
        <taxon>Metazoa</taxon>
        <taxon>Cnidaria</taxon>
        <taxon>Anthozoa</taxon>
        <taxon>Hexacorallia</taxon>
        <taxon>Scleractinia</taxon>
        <taxon>Astrocoeniina</taxon>
        <taxon>Pocilloporidae</taxon>
        <taxon>Pocillopora</taxon>
    </lineage>
</organism>
<protein>
    <submittedName>
        <fullName evidence="1">Uncharacterized protein</fullName>
    </submittedName>
</protein>
<dbReference type="Proteomes" id="UP001159428">
    <property type="component" value="Unassembled WGS sequence"/>
</dbReference>
<accession>A0AAU9XV66</accession>